<organism evidence="2">
    <name type="scientific">Bacteriophage sp</name>
    <dbReference type="NCBI Taxonomy" id="38018"/>
    <lineage>
        <taxon>Viruses</taxon>
    </lineage>
</organism>
<dbReference type="Pfam" id="PF10263">
    <property type="entry name" value="SprT-like"/>
    <property type="match status" value="1"/>
</dbReference>
<accession>A0A8D9PEN3</accession>
<sequence length="219" mass="25288">MWQHSPNYYAGHQRARSSGTLTITFIKRKDLRIMSQYTNIEAVKNYIELARMNLIHLGFTELSDIKIVTEWNTRAKNRLGQCCPKRAFDGKRYFVLSFNKKYFEIGDDNNVRGTIIHEVAHCVTNGLSHEHSSGWYKAITKYNAVYGTHIQRCSYDPVYHEYLNKQSKSSNNYKIYCDCCKKVVKTYQRNCNTVQGIRSNPSGWRCGGCGKTGTLKLLS</sequence>
<feature type="domain" description="SprT-like" evidence="1">
    <location>
        <begin position="41"/>
        <end position="216"/>
    </location>
</feature>
<name>A0A8D9PEN3_9VIRU</name>
<evidence type="ECO:0000313" key="2">
    <source>
        <dbReference type="EMBL" id="DAD55785.1"/>
    </source>
</evidence>
<dbReference type="SUPFAM" id="SSF55486">
    <property type="entry name" value="Metalloproteases ('zincins'), catalytic domain"/>
    <property type="match status" value="1"/>
</dbReference>
<dbReference type="SMART" id="SM00731">
    <property type="entry name" value="SprT"/>
    <property type="match status" value="1"/>
</dbReference>
<evidence type="ECO:0000259" key="1">
    <source>
        <dbReference type="SMART" id="SM00731"/>
    </source>
</evidence>
<proteinExistence type="predicted"/>
<dbReference type="GO" id="GO:0006950">
    <property type="term" value="P:response to stress"/>
    <property type="evidence" value="ECO:0007669"/>
    <property type="project" value="UniProtKB-ARBA"/>
</dbReference>
<dbReference type="InterPro" id="IPR006640">
    <property type="entry name" value="SprT-like_domain"/>
</dbReference>
<dbReference type="EMBL" id="BK029940">
    <property type="protein sequence ID" value="DAD55785.1"/>
    <property type="molecule type" value="Genomic_DNA"/>
</dbReference>
<reference evidence="2" key="1">
    <citation type="journal article" date="2021" name="Proc. Natl. Acad. Sci. U.S.A.">
        <title>A Catalog of Tens of Thousands of Viruses from Human Metagenomes Reveals Hidden Associations with Chronic Diseases.</title>
        <authorList>
            <person name="Tisza M.J."/>
            <person name="Buck C.B."/>
        </authorList>
    </citation>
    <scope>NUCLEOTIDE SEQUENCE</scope>
    <source>
        <strain evidence="2">CtOZu12</strain>
    </source>
</reference>
<protein>
    <submittedName>
        <fullName evidence="2">SprT-like domain-containing protein</fullName>
    </submittedName>
</protein>